<evidence type="ECO:0000313" key="2">
    <source>
        <dbReference type="EMBL" id="RBR26300.1"/>
    </source>
</evidence>
<comment type="caution">
    <text evidence="2">The sequence shown here is derived from an EMBL/GenBank/DDBJ whole genome shotgun (WGS) entry which is preliminary data.</text>
</comment>
<evidence type="ECO:0008006" key="4">
    <source>
        <dbReference type="Google" id="ProtNLM"/>
    </source>
</evidence>
<organism evidence="2 3">
    <name type="scientific">Fusarium coffeatum</name>
    <dbReference type="NCBI Taxonomy" id="231269"/>
    <lineage>
        <taxon>Eukaryota</taxon>
        <taxon>Fungi</taxon>
        <taxon>Dikarya</taxon>
        <taxon>Ascomycota</taxon>
        <taxon>Pezizomycotina</taxon>
        <taxon>Sordariomycetes</taxon>
        <taxon>Hypocreomycetidae</taxon>
        <taxon>Hypocreales</taxon>
        <taxon>Nectriaceae</taxon>
        <taxon>Fusarium</taxon>
        <taxon>Fusarium incarnatum-equiseti species complex</taxon>
    </lineage>
</organism>
<keyword evidence="1" id="KW-0732">Signal</keyword>
<dbReference type="RefSeq" id="XP_031020891.1">
    <property type="nucleotide sequence ID" value="XM_031155096.1"/>
</dbReference>
<feature type="chain" id="PRO_5016834735" description="NACHT-NTPase and P-loop NTPases N-terminal domain-containing protein" evidence="1">
    <location>
        <begin position="18"/>
        <end position="242"/>
    </location>
</feature>
<feature type="signal peptide" evidence="1">
    <location>
        <begin position="1"/>
        <end position="17"/>
    </location>
</feature>
<proteinExistence type="predicted"/>
<evidence type="ECO:0000313" key="3">
    <source>
        <dbReference type="Proteomes" id="UP000253153"/>
    </source>
</evidence>
<dbReference type="Proteomes" id="UP000253153">
    <property type="component" value="Unassembled WGS sequence"/>
</dbReference>
<accession>A0A366SC42</accession>
<sequence>MKFSTLIIASLTSTTLAIPIAISRALPLNFTPRVGVTIPKASKNVPRAVSDRFQRASVHHDDVLKLMDFVAVRVQTECNDIHTAVKAAQFEGLTHEATVATVRSMDIIRTLLSKTVSRLDNASKMDFTSKERQIIIDDVYTITNVFFDTTKDYVKTLGGAEGGRSLSRAAHMLTDVLDSIITIDSDVASDMSRKLTPIFSGVGDEEELLGVIVSPVRDFLSSIKVEPCSGSDCSSDQNEELR</sequence>
<dbReference type="AlphaFoldDB" id="A0A366SC42"/>
<keyword evidence="3" id="KW-1185">Reference proteome</keyword>
<protein>
    <recommendedName>
        <fullName evidence="4">NACHT-NTPase and P-loop NTPases N-terminal domain-containing protein</fullName>
    </recommendedName>
</protein>
<gene>
    <name evidence="2" type="ORF">FIESC28_00945</name>
</gene>
<name>A0A366SC42_9HYPO</name>
<dbReference type="OrthoDB" id="5095628at2759"/>
<evidence type="ECO:0000256" key="1">
    <source>
        <dbReference type="SAM" id="SignalP"/>
    </source>
</evidence>
<dbReference type="GeneID" id="41990392"/>
<reference evidence="2 3" key="1">
    <citation type="submission" date="2018-06" db="EMBL/GenBank/DDBJ databases">
        <title>Fusarium incarnatum-equiseti species complex species 28.</title>
        <authorList>
            <person name="Gardiner D.M."/>
        </authorList>
    </citation>
    <scope>NUCLEOTIDE SEQUENCE [LARGE SCALE GENOMIC DNA]</scope>
    <source>
        <strain evidence="2 3">FIESC_28</strain>
    </source>
</reference>
<dbReference type="EMBL" id="QKXC01000024">
    <property type="protein sequence ID" value="RBR26300.1"/>
    <property type="molecule type" value="Genomic_DNA"/>
</dbReference>